<evidence type="ECO:0000256" key="1">
    <source>
        <dbReference type="ARBA" id="ARBA00022801"/>
    </source>
</evidence>
<organism evidence="3 4">
    <name type="scientific">Arthrobacter jinronghuae</name>
    <dbReference type="NCBI Taxonomy" id="2964609"/>
    <lineage>
        <taxon>Bacteria</taxon>
        <taxon>Bacillati</taxon>
        <taxon>Actinomycetota</taxon>
        <taxon>Actinomycetes</taxon>
        <taxon>Micrococcales</taxon>
        <taxon>Micrococcaceae</taxon>
        <taxon>Arthrobacter</taxon>
    </lineage>
</organism>
<accession>A0ABT1NPZ2</accession>
<keyword evidence="2" id="KW-0812">Transmembrane</keyword>
<dbReference type="Pfam" id="PF04203">
    <property type="entry name" value="Sortase"/>
    <property type="match status" value="1"/>
</dbReference>
<dbReference type="InterPro" id="IPR042003">
    <property type="entry name" value="Sortase_E"/>
</dbReference>
<evidence type="ECO:0000313" key="3">
    <source>
        <dbReference type="EMBL" id="MCQ1948504.1"/>
    </source>
</evidence>
<keyword evidence="2" id="KW-0472">Membrane</keyword>
<dbReference type="NCBIfam" id="NF033747">
    <property type="entry name" value="class_E_sortase"/>
    <property type="match status" value="1"/>
</dbReference>
<dbReference type="Gene3D" id="2.40.260.10">
    <property type="entry name" value="Sortase"/>
    <property type="match status" value="1"/>
</dbReference>
<keyword evidence="1" id="KW-0378">Hydrolase</keyword>
<keyword evidence="4" id="KW-1185">Reference proteome</keyword>
<dbReference type="CDD" id="cd05830">
    <property type="entry name" value="Sortase_E"/>
    <property type="match status" value="1"/>
</dbReference>
<evidence type="ECO:0000313" key="4">
    <source>
        <dbReference type="Proteomes" id="UP001206924"/>
    </source>
</evidence>
<dbReference type="RefSeq" id="WP_255796742.1">
    <property type="nucleotide sequence ID" value="NZ_CP104263.1"/>
</dbReference>
<dbReference type="InterPro" id="IPR005754">
    <property type="entry name" value="Sortase"/>
</dbReference>
<protein>
    <submittedName>
        <fullName evidence="3">Class E sortase</fullName>
    </submittedName>
</protein>
<sequence>MQHRRRRRASTRRPGGKGRMLVQIAGELLITLGVVLALFVAWQLWWTNIDSNRAQQEAIDGLFEDFDLPAAPPASSSQDYGDPVVLDPLSKEGETFAVVYVPRFGADYAAPVTSGVGTAVLDRLGLGHYPATAMPGGVGNFAVAGHRQTHGKALDPIHTLVPGDHIYVQTADGYYDYVYRNTQIVLPDRVDVIAAVPTDPAAVPSERFLTLTSCNPRFGSEERIIAYALLDSWQPLSAGPPPAIADVVAANASGGR</sequence>
<comment type="caution">
    <text evidence="3">The sequence shown here is derived from an EMBL/GenBank/DDBJ whole genome shotgun (WGS) entry which is preliminary data.</text>
</comment>
<dbReference type="Proteomes" id="UP001206924">
    <property type="component" value="Unassembled WGS sequence"/>
</dbReference>
<proteinExistence type="predicted"/>
<name>A0ABT1NPZ2_9MICC</name>
<evidence type="ECO:0000256" key="2">
    <source>
        <dbReference type="SAM" id="Phobius"/>
    </source>
</evidence>
<gene>
    <name evidence="3" type="ORF">NNX28_01000</name>
</gene>
<reference evidence="3 4" key="1">
    <citation type="submission" date="2022-07" db="EMBL/GenBank/DDBJ databases">
        <title>Novel species in genus Arthrobacter.</title>
        <authorList>
            <person name="Liu Y."/>
        </authorList>
    </citation>
    <scope>NUCLEOTIDE SEQUENCE [LARGE SCALE GENOMIC DNA]</scope>
    <source>
        <strain evidence="4">zg-Y859</strain>
    </source>
</reference>
<dbReference type="SUPFAM" id="SSF63817">
    <property type="entry name" value="Sortase"/>
    <property type="match status" value="1"/>
</dbReference>
<dbReference type="EMBL" id="JANFLP010000001">
    <property type="protein sequence ID" value="MCQ1948504.1"/>
    <property type="molecule type" value="Genomic_DNA"/>
</dbReference>
<dbReference type="InterPro" id="IPR053465">
    <property type="entry name" value="Sortase_Class_E"/>
</dbReference>
<dbReference type="InterPro" id="IPR023365">
    <property type="entry name" value="Sortase_dom-sf"/>
</dbReference>
<feature type="transmembrane region" description="Helical" evidence="2">
    <location>
        <begin position="21"/>
        <end position="46"/>
    </location>
</feature>
<keyword evidence="2" id="KW-1133">Transmembrane helix</keyword>